<evidence type="ECO:0000313" key="5">
    <source>
        <dbReference type="Proteomes" id="UP000245207"/>
    </source>
</evidence>
<proteinExistence type="predicted"/>
<reference evidence="4 5" key="1">
    <citation type="journal article" date="2018" name="Mol. Plant">
        <title>The genome of Artemisia annua provides insight into the evolution of Asteraceae family and artemisinin biosynthesis.</title>
        <authorList>
            <person name="Shen Q."/>
            <person name="Zhang L."/>
            <person name="Liao Z."/>
            <person name="Wang S."/>
            <person name="Yan T."/>
            <person name="Shi P."/>
            <person name="Liu M."/>
            <person name="Fu X."/>
            <person name="Pan Q."/>
            <person name="Wang Y."/>
            <person name="Lv Z."/>
            <person name="Lu X."/>
            <person name="Zhang F."/>
            <person name="Jiang W."/>
            <person name="Ma Y."/>
            <person name="Chen M."/>
            <person name="Hao X."/>
            <person name="Li L."/>
            <person name="Tang Y."/>
            <person name="Lv G."/>
            <person name="Zhou Y."/>
            <person name="Sun X."/>
            <person name="Brodelius P.E."/>
            <person name="Rose J.K.C."/>
            <person name="Tang K."/>
        </authorList>
    </citation>
    <scope>NUCLEOTIDE SEQUENCE [LARGE SCALE GENOMIC DNA]</scope>
    <source>
        <strain evidence="5">cv. Huhao1</strain>
        <tissue evidence="4">Leaf</tissue>
    </source>
</reference>
<dbReference type="GO" id="GO:0046983">
    <property type="term" value="F:protein dimerization activity"/>
    <property type="evidence" value="ECO:0007669"/>
    <property type="project" value="InterPro"/>
</dbReference>
<feature type="domain" description="hAT-like transposase RNase-H fold" evidence="3">
    <location>
        <begin position="328"/>
        <end position="428"/>
    </location>
</feature>
<dbReference type="STRING" id="35608.A0A2U1NY14"/>
<dbReference type="GO" id="GO:0003677">
    <property type="term" value="F:DNA binding"/>
    <property type="evidence" value="ECO:0007669"/>
    <property type="project" value="UniProtKB-KW"/>
</dbReference>
<dbReference type="InterPro" id="IPR052035">
    <property type="entry name" value="ZnF_BED_domain_contain"/>
</dbReference>
<dbReference type="PANTHER" id="PTHR46481:SF7">
    <property type="entry name" value="ZINC FINGER BED DOMAIN-CONTAINING PROTEIN RICESLEEPER 2-LIKE"/>
    <property type="match status" value="1"/>
</dbReference>
<evidence type="ECO:0000259" key="3">
    <source>
        <dbReference type="Pfam" id="PF14372"/>
    </source>
</evidence>
<evidence type="ECO:0000313" key="4">
    <source>
        <dbReference type="EMBL" id="PWA78402.1"/>
    </source>
</evidence>
<comment type="caution">
    <text evidence="4">The sequence shown here is derived from an EMBL/GenBank/DDBJ whole genome shotgun (WGS) entry which is preliminary data.</text>
</comment>
<evidence type="ECO:0000259" key="2">
    <source>
        <dbReference type="Pfam" id="PF05699"/>
    </source>
</evidence>
<accession>A0A2U1NY14</accession>
<keyword evidence="1" id="KW-0238">DNA-binding</keyword>
<dbReference type="GO" id="GO:0005634">
    <property type="term" value="C:nucleus"/>
    <property type="evidence" value="ECO:0007669"/>
    <property type="project" value="UniProtKB-SubCell"/>
</dbReference>
<dbReference type="InterPro" id="IPR012337">
    <property type="entry name" value="RNaseH-like_sf"/>
</dbReference>
<feature type="domain" description="HAT C-terminal dimerisation" evidence="2">
    <location>
        <begin position="484"/>
        <end position="527"/>
    </location>
</feature>
<gene>
    <name evidence="4" type="ORF">CTI12_AA215820</name>
</gene>
<sequence>MAPQGKRALAQKNEQEDGHSALIKEIIIDELPFSVVDQDGFKEYMEARYYRGFQIPSHETIARDCVQVFMEEKAKLKSLIKKTDQRVCLTLNIWTSKQSVKYLCISAHFIDNNWELHKKIIGFSPLTSNDGEEIGRAVEKCLLDWEISGVLTISTGSASSYDAAIDYLRTRLVNKVLDGKFLHLKCIIDFINDLVKDGLNLYPKSVARVREAVRYVRGSPARVELLKKCSRERTGKFGDFAKEKFMKTTSFLFLDSPTIPNSTYCMLMAANMFQEAFDLFEQKDPMYKRHMEKTCGVLKYNDWGKVSKVENFLKVFYTSTDDISEMFLTSNKFLVEMGGIDFHLDNWGRSANKENLSMMALDMKAKFYYYWGDVEKSNMLIYVANILDPRQKLGYIEFYFENIFKHDYTDEGEKMWKHKMRMVLTSLYDVFDDYKGKIGGPQGNADAQSRIFMEKYLAEEQGDCTSRLMKGKPLLGRKVKGLTELDKYLNEESLQNADGLDLLKWWKNFSGQFPILSKIAKDVLALPGWVELLKKCSRERTGKFGDFAKEKFMKTTSFLFLDSPAIPTSTYCMLMAANIFQEAFDLFEQKDPMYKRHMEKTCGVLKYNDWGKVSKVENFLKVFYTSTDDISEMFLTSNKFLVEMGGIDFHLHNWGRCANKEKLSMMALDMKAKFYYYWGDVEKSNMLIYVANILDPRQKLGYIEFYFENIFKHDYTDEGEKNVET</sequence>
<dbReference type="InterPro" id="IPR025525">
    <property type="entry name" value="hAT-like_transposase_RNase-H"/>
</dbReference>
<organism evidence="4 5">
    <name type="scientific">Artemisia annua</name>
    <name type="common">Sweet wormwood</name>
    <dbReference type="NCBI Taxonomy" id="35608"/>
    <lineage>
        <taxon>Eukaryota</taxon>
        <taxon>Viridiplantae</taxon>
        <taxon>Streptophyta</taxon>
        <taxon>Embryophyta</taxon>
        <taxon>Tracheophyta</taxon>
        <taxon>Spermatophyta</taxon>
        <taxon>Magnoliopsida</taxon>
        <taxon>eudicotyledons</taxon>
        <taxon>Gunneridae</taxon>
        <taxon>Pentapetalae</taxon>
        <taxon>asterids</taxon>
        <taxon>campanulids</taxon>
        <taxon>Asterales</taxon>
        <taxon>Asteraceae</taxon>
        <taxon>Asteroideae</taxon>
        <taxon>Anthemideae</taxon>
        <taxon>Artemisiinae</taxon>
        <taxon>Artemisia</taxon>
    </lineage>
</organism>
<dbReference type="AlphaFoldDB" id="A0A2U1NY14"/>
<dbReference type="Pfam" id="PF14372">
    <property type="entry name" value="hAT-like_RNase-H"/>
    <property type="match status" value="2"/>
</dbReference>
<evidence type="ECO:0000256" key="1">
    <source>
        <dbReference type="ARBA" id="ARBA00023125"/>
    </source>
</evidence>
<dbReference type="SUPFAM" id="SSF53098">
    <property type="entry name" value="Ribonuclease H-like"/>
    <property type="match status" value="1"/>
</dbReference>
<dbReference type="Pfam" id="PF05699">
    <property type="entry name" value="Dimer_Tnp_hAT"/>
    <property type="match status" value="1"/>
</dbReference>
<keyword evidence="5" id="KW-1185">Reference proteome</keyword>
<dbReference type="Proteomes" id="UP000245207">
    <property type="component" value="Unassembled WGS sequence"/>
</dbReference>
<protein>
    <submittedName>
        <fullName evidence="4">Zinc finger BED domain-containing protein RICESLEEPER 2</fullName>
    </submittedName>
</protein>
<dbReference type="InterPro" id="IPR008906">
    <property type="entry name" value="HATC_C_dom"/>
</dbReference>
<feature type="domain" description="hAT-like transposase RNase-H fold" evidence="3">
    <location>
        <begin position="635"/>
        <end position="715"/>
    </location>
</feature>
<dbReference type="GO" id="GO:0008270">
    <property type="term" value="F:zinc ion binding"/>
    <property type="evidence" value="ECO:0007669"/>
    <property type="project" value="UniProtKB-KW"/>
</dbReference>
<dbReference type="OrthoDB" id="1733466at2759"/>
<dbReference type="PANTHER" id="PTHR46481">
    <property type="entry name" value="ZINC FINGER BED DOMAIN-CONTAINING PROTEIN 4"/>
    <property type="match status" value="1"/>
</dbReference>
<dbReference type="EMBL" id="PKPP01001992">
    <property type="protein sequence ID" value="PWA78402.1"/>
    <property type="molecule type" value="Genomic_DNA"/>
</dbReference>
<name>A0A2U1NY14_ARTAN</name>